<evidence type="ECO:0000256" key="1">
    <source>
        <dbReference type="SAM" id="MobiDB-lite"/>
    </source>
</evidence>
<reference evidence="2 4" key="1">
    <citation type="submission" date="2015-10" db="EMBL/GenBank/DDBJ databases">
        <title>The cercosporin biosynthetic gene cluster was horizontally transferred to several fungal lineages and shown to be expanded in Cercospora beticola based on microsynteny with recipient genomes.</title>
        <authorList>
            <person name="De Jonge R."/>
            <person name="Ebert M.K."/>
            <person name="Suttle J.C."/>
            <person name="Jurick Ii W.M."/>
            <person name="Secor G.A."/>
            <person name="Thomma B.P."/>
            <person name="Van De Peer Y."/>
            <person name="Bolton M.D."/>
        </authorList>
    </citation>
    <scope>NUCLEOTIDE SEQUENCE [LARGE SCALE GENOMIC DNA]</scope>
    <source>
        <strain evidence="2 4">09-40</strain>
    </source>
</reference>
<sequence length="612" mass="69755">MSRRLIEHRRSAQIPASVLQQTLNISKRCSNFCCSEFYNAVEEEVKAPTDPLQNEPHPIFAREQFTFDPDFTEERADDEWEFLIPTLRLATKLMTTDAFKKHIVGLVDGDIYHAASNAQKPRRGRKIKCLLQTFTPEWQPKDISIYPKQKHIDDAMRSRAEEIMMQLVNLVSFSVIDDTEDFSGVTEAVIGPLPDDIPLAFSYGCKSHITLAWGPTAQPCTDERNLLNAQLANATTLLHETFGHALMAARVGHRCPEPYLRNCTLSECGHDVISAIFGGIIQNIRIDVSPEWQNELRCREIDEDKRVLSLIDWPSNNIAHRYISAEDATFGSRSAVGHFDKITRIPESFLSDIHSERWWAEREQNCTKAELEGPLVPRNGPKWIIKWVGERVKRFTDCHELRNDNTWVGEQGRETCGPQFGEDSSVESMFVENAPSADLPEWVREEIDKIARKRDSSRELGLSDDRVRAAGIFMDIYDSPQEQTDRRNSVEVFIDDTEAEYPGKALDQADRTPNPRERRNTLPGKHNLEEDDESYGHYVSFENFMEDVRNLSVDQQAATKLAAPSRPVTLSTKVRQELSELSIGQGAGNKRKRPVADEGDRSQVHSYRRITT</sequence>
<feature type="compositionally biased region" description="Basic and acidic residues" evidence="1">
    <location>
        <begin position="507"/>
        <end position="520"/>
    </location>
</feature>
<feature type="region of interest" description="Disordered" evidence="1">
    <location>
        <begin position="496"/>
        <end position="531"/>
    </location>
</feature>
<dbReference type="Proteomes" id="UP000230605">
    <property type="component" value="Chromosome 9"/>
</dbReference>
<reference evidence="3 5" key="2">
    <citation type="submission" date="2023-09" db="EMBL/GenBank/DDBJ databases">
        <title>Complete-Gapless Cercospora beticola genome.</title>
        <authorList>
            <person name="Wyatt N.A."/>
            <person name="Spanner R.E."/>
            <person name="Bolton M.D."/>
        </authorList>
    </citation>
    <scope>NUCLEOTIDE SEQUENCE [LARGE SCALE GENOMIC DNA]</scope>
    <source>
        <strain evidence="3">Cb09-40</strain>
    </source>
</reference>
<proteinExistence type="predicted"/>
<dbReference type="AlphaFoldDB" id="A0A2G5HE23"/>
<feature type="compositionally biased region" description="Basic and acidic residues" evidence="1">
    <location>
        <begin position="594"/>
        <end position="603"/>
    </location>
</feature>
<feature type="region of interest" description="Disordered" evidence="1">
    <location>
        <begin position="579"/>
        <end position="612"/>
    </location>
</feature>
<dbReference type="EMBL" id="LKMD01000107">
    <property type="protein sequence ID" value="PIA90768.1"/>
    <property type="molecule type" value="Genomic_DNA"/>
</dbReference>
<dbReference type="OrthoDB" id="3648637at2759"/>
<evidence type="ECO:0000313" key="5">
    <source>
        <dbReference type="Proteomes" id="UP001302367"/>
    </source>
</evidence>
<organism evidence="2 4">
    <name type="scientific">Cercospora beticola</name>
    <name type="common">Sugarbeet leaf spot fungus</name>
    <dbReference type="NCBI Taxonomy" id="122368"/>
    <lineage>
        <taxon>Eukaryota</taxon>
        <taxon>Fungi</taxon>
        <taxon>Dikarya</taxon>
        <taxon>Ascomycota</taxon>
        <taxon>Pezizomycotina</taxon>
        <taxon>Dothideomycetes</taxon>
        <taxon>Dothideomycetidae</taxon>
        <taxon>Mycosphaerellales</taxon>
        <taxon>Mycosphaerellaceae</taxon>
        <taxon>Cercospora</taxon>
    </lineage>
</organism>
<name>A0A2G5HE23_CERBT</name>
<keyword evidence="5" id="KW-1185">Reference proteome</keyword>
<gene>
    <name evidence="2" type="ORF">CB0940_10924</name>
    <name evidence="3" type="ORF">RHO25_012398</name>
</gene>
<evidence type="ECO:0000313" key="3">
    <source>
        <dbReference type="EMBL" id="WPB07735.1"/>
    </source>
</evidence>
<dbReference type="EMBL" id="CP134192">
    <property type="protein sequence ID" value="WPB07735.1"/>
    <property type="molecule type" value="Genomic_DNA"/>
</dbReference>
<protein>
    <submittedName>
        <fullName evidence="2">Uncharacterized protein</fullName>
    </submittedName>
</protein>
<dbReference type="Proteomes" id="UP001302367">
    <property type="component" value="Chromosome 9"/>
</dbReference>
<evidence type="ECO:0000313" key="2">
    <source>
        <dbReference type="EMBL" id="PIA90768.1"/>
    </source>
</evidence>
<accession>A0A2G5HE23</accession>
<evidence type="ECO:0000313" key="4">
    <source>
        <dbReference type="Proteomes" id="UP000230605"/>
    </source>
</evidence>